<evidence type="ECO:0000313" key="4">
    <source>
        <dbReference type="Proteomes" id="UP001596410"/>
    </source>
</evidence>
<dbReference type="SUPFAM" id="SSF53955">
    <property type="entry name" value="Lysozyme-like"/>
    <property type="match status" value="1"/>
</dbReference>
<reference evidence="4" key="1">
    <citation type="journal article" date="2019" name="Int. J. Syst. Evol. Microbiol.">
        <title>The Global Catalogue of Microorganisms (GCM) 10K type strain sequencing project: providing services to taxonomists for standard genome sequencing and annotation.</title>
        <authorList>
            <consortium name="The Broad Institute Genomics Platform"/>
            <consortium name="The Broad Institute Genome Sequencing Center for Infectious Disease"/>
            <person name="Wu L."/>
            <person name="Ma J."/>
        </authorList>
    </citation>
    <scope>NUCLEOTIDE SEQUENCE [LARGE SCALE GENOMIC DNA]</scope>
    <source>
        <strain evidence="4">CGMCC 4.1621</strain>
    </source>
</reference>
<dbReference type="InterPro" id="IPR023346">
    <property type="entry name" value="Lysozyme-like_dom_sf"/>
</dbReference>
<feature type="transmembrane region" description="Helical" evidence="1">
    <location>
        <begin position="20"/>
        <end position="37"/>
    </location>
</feature>
<feature type="domain" description="CwlT-like lysozyme" evidence="2">
    <location>
        <begin position="57"/>
        <end position="207"/>
    </location>
</feature>
<accession>A0ABW2EQ86</accession>
<gene>
    <name evidence="3" type="ORF">ACFQIC_11950</name>
</gene>
<proteinExistence type="predicted"/>
<dbReference type="CDD" id="cd16891">
    <property type="entry name" value="CwlT-like"/>
    <property type="match status" value="1"/>
</dbReference>
<keyword evidence="1" id="KW-1133">Transmembrane helix</keyword>
<evidence type="ECO:0000313" key="3">
    <source>
        <dbReference type="EMBL" id="MFC7062569.1"/>
    </source>
</evidence>
<comment type="caution">
    <text evidence="3">The sequence shown here is derived from an EMBL/GenBank/DDBJ whole genome shotgun (WGS) entry which is preliminary data.</text>
</comment>
<keyword evidence="4" id="KW-1185">Reference proteome</keyword>
<keyword evidence="1" id="KW-0472">Membrane</keyword>
<protein>
    <submittedName>
        <fullName evidence="3">Lysozyme family protein</fullName>
    </submittedName>
</protein>
<evidence type="ECO:0000256" key="1">
    <source>
        <dbReference type="SAM" id="Phobius"/>
    </source>
</evidence>
<sequence length="235" mass="26096">MPRGFAKRNAERIVRIGKFFKFVLPILLFFVVIYALINSSIIGEGVSSGFSTGENLSQQVLQYEDDVSKYAREEGIEDHVGILLALMMQESGGRGDDPMQASESLCGSVGCITDPERSIEQGVSYFAHTLEQSGQDVKLALQSYNFGAGFIDYVMNNGGEYTQELAIEFSAMKYNELEHTGNYSCIRSEAEQYDACYGDIYYVGAVLGYYQSENEDDGSEWSVIIDNADEERISA</sequence>
<evidence type="ECO:0000259" key="2">
    <source>
        <dbReference type="Pfam" id="PF13702"/>
    </source>
</evidence>
<dbReference type="EMBL" id="JBHSZV010000030">
    <property type="protein sequence ID" value="MFC7062569.1"/>
    <property type="molecule type" value="Genomic_DNA"/>
</dbReference>
<dbReference type="InterPro" id="IPR047194">
    <property type="entry name" value="CwlT-like_lysozyme"/>
</dbReference>
<dbReference type="Pfam" id="PF13702">
    <property type="entry name" value="Lysozyme_like"/>
    <property type="match status" value="1"/>
</dbReference>
<organism evidence="3 4">
    <name type="scientific">Halobacillus seohaensis</name>
    <dbReference type="NCBI Taxonomy" id="447421"/>
    <lineage>
        <taxon>Bacteria</taxon>
        <taxon>Bacillati</taxon>
        <taxon>Bacillota</taxon>
        <taxon>Bacilli</taxon>
        <taxon>Bacillales</taxon>
        <taxon>Bacillaceae</taxon>
        <taxon>Halobacillus</taxon>
    </lineage>
</organism>
<keyword evidence="1" id="KW-0812">Transmembrane</keyword>
<dbReference type="RefSeq" id="WP_204711159.1">
    <property type="nucleotide sequence ID" value="NZ_JBHSZV010000030.1"/>
</dbReference>
<dbReference type="Gene3D" id="1.10.530.10">
    <property type="match status" value="1"/>
</dbReference>
<name>A0ABW2EQ86_9BACI</name>
<dbReference type="Proteomes" id="UP001596410">
    <property type="component" value="Unassembled WGS sequence"/>
</dbReference>